<dbReference type="PANTHER" id="PTHR32322">
    <property type="entry name" value="INNER MEMBRANE TRANSPORTER"/>
    <property type="match status" value="1"/>
</dbReference>
<evidence type="ECO:0000256" key="3">
    <source>
        <dbReference type="ARBA" id="ARBA00022692"/>
    </source>
</evidence>
<proteinExistence type="inferred from homology"/>
<feature type="transmembrane region" description="Helical" evidence="6">
    <location>
        <begin position="144"/>
        <end position="165"/>
    </location>
</feature>
<feature type="domain" description="EamA" evidence="7">
    <location>
        <begin position="6"/>
        <end position="134"/>
    </location>
</feature>
<name>A0A380G4Z5_STAIN</name>
<evidence type="ECO:0000256" key="4">
    <source>
        <dbReference type="ARBA" id="ARBA00022989"/>
    </source>
</evidence>
<sequence length="294" mass="32242">MNAAMYIFCMLIWGLNFIAVKIQGESVSLEVALLYRSVIAFVLFSVLLWVLRQRVALNNVNVLTVIGFGLCNFTVSYLLLYYGTFYSTAAIVTLIFSMKSILTPVLISIVFKKPIAPKIYIGGFLGVLSVIVILYPDLNHLSSAFIMGIVMAMFGTIITSVGDVLSLFNSNRGTHPVLANTLGMLGAVLFLLFYTLIRGQQYTVPTDVNFWIGLLYLSVLASFLAWLFYLKLIKNIGASESSYMVAMFPAIGGLASVLLGESKLSISLVLGIVLACLGAYLALRKKDVSNHYPH</sequence>
<reference evidence="8 9" key="1">
    <citation type="submission" date="2018-06" db="EMBL/GenBank/DDBJ databases">
        <authorList>
            <consortium name="Pathogen Informatics"/>
            <person name="Doyle S."/>
        </authorList>
    </citation>
    <scope>NUCLEOTIDE SEQUENCE [LARGE SCALE GENOMIC DNA]</scope>
    <source>
        <strain evidence="9">NCTC 11048</strain>
    </source>
</reference>
<feature type="domain" description="EamA" evidence="7">
    <location>
        <begin position="147"/>
        <end position="283"/>
    </location>
</feature>
<feature type="transmembrane region" description="Helical" evidence="6">
    <location>
        <begin position="60"/>
        <end position="79"/>
    </location>
</feature>
<dbReference type="STRING" id="1141106.GCA_000308095_00581"/>
<keyword evidence="3 6" id="KW-0812">Transmembrane</keyword>
<evidence type="ECO:0000313" key="9">
    <source>
        <dbReference type="Proteomes" id="UP000255549"/>
    </source>
</evidence>
<dbReference type="OrthoDB" id="2352272at2"/>
<dbReference type="SUPFAM" id="SSF103481">
    <property type="entry name" value="Multidrug resistance efflux transporter EmrE"/>
    <property type="match status" value="2"/>
</dbReference>
<comment type="subcellular location">
    <subcellularLocation>
        <location evidence="1">Endomembrane system</location>
        <topology evidence="1">Multi-pass membrane protein</topology>
    </subcellularLocation>
</comment>
<dbReference type="AlphaFoldDB" id="A0A380G4Z5"/>
<dbReference type="PANTHER" id="PTHR32322:SF2">
    <property type="entry name" value="EAMA DOMAIN-CONTAINING PROTEIN"/>
    <property type="match status" value="1"/>
</dbReference>
<feature type="transmembrane region" description="Helical" evidence="6">
    <location>
        <begin position="242"/>
        <end position="259"/>
    </location>
</feature>
<feature type="transmembrane region" description="Helical" evidence="6">
    <location>
        <begin position="85"/>
        <end position="107"/>
    </location>
</feature>
<protein>
    <submittedName>
        <fullName evidence="8">Drug/metabolite transporter permease</fullName>
    </submittedName>
</protein>
<dbReference type="EMBL" id="UHDP01000003">
    <property type="protein sequence ID" value="SUM45343.1"/>
    <property type="molecule type" value="Genomic_DNA"/>
</dbReference>
<keyword evidence="4 6" id="KW-1133">Transmembrane helix</keyword>
<evidence type="ECO:0000256" key="1">
    <source>
        <dbReference type="ARBA" id="ARBA00004127"/>
    </source>
</evidence>
<dbReference type="InterPro" id="IPR037185">
    <property type="entry name" value="EmrE-like"/>
</dbReference>
<feature type="transmembrane region" description="Helical" evidence="6">
    <location>
        <begin position="209"/>
        <end position="230"/>
    </location>
</feature>
<evidence type="ECO:0000256" key="5">
    <source>
        <dbReference type="ARBA" id="ARBA00023136"/>
    </source>
</evidence>
<dbReference type="RefSeq" id="WP_019169168.1">
    <property type="nucleotide sequence ID" value="NZ_CAIB01000231.1"/>
</dbReference>
<evidence type="ECO:0000256" key="6">
    <source>
        <dbReference type="SAM" id="Phobius"/>
    </source>
</evidence>
<organism evidence="8 9">
    <name type="scientific">Staphylococcus intermedius NCTC 11048</name>
    <dbReference type="NCBI Taxonomy" id="1141106"/>
    <lineage>
        <taxon>Bacteria</taxon>
        <taxon>Bacillati</taxon>
        <taxon>Bacillota</taxon>
        <taxon>Bacilli</taxon>
        <taxon>Bacillales</taxon>
        <taxon>Staphylococcaceae</taxon>
        <taxon>Staphylococcus</taxon>
        <taxon>Staphylococcus intermedius group</taxon>
    </lineage>
</organism>
<feature type="transmembrane region" description="Helical" evidence="6">
    <location>
        <begin position="265"/>
        <end position="283"/>
    </location>
</feature>
<accession>A0A380G4Z5</accession>
<gene>
    <name evidence="8" type="ORF">NCTC11048_00320</name>
</gene>
<feature type="transmembrane region" description="Helical" evidence="6">
    <location>
        <begin position="119"/>
        <end position="138"/>
    </location>
</feature>
<dbReference type="Proteomes" id="UP000255549">
    <property type="component" value="Unassembled WGS sequence"/>
</dbReference>
<dbReference type="InterPro" id="IPR000620">
    <property type="entry name" value="EamA_dom"/>
</dbReference>
<dbReference type="GO" id="GO:0016020">
    <property type="term" value="C:membrane"/>
    <property type="evidence" value="ECO:0007669"/>
    <property type="project" value="UniProtKB-SubCell"/>
</dbReference>
<evidence type="ECO:0000256" key="2">
    <source>
        <dbReference type="ARBA" id="ARBA00007362"/>
    </source>
</evidence>
<dbReference type="InterPro" id="IPR050638">
    <property type="entry name" value="AA-Vitamin_Transporters"/>
</dbReference>
<dbReference type="Pfam" id="PF00892">
    <property type="entry name" value="EamA"/>
    <property type="match status" value="2"/>
</dbReference>
<comment type="similarity">
    <text evidence="2">Belongs to the EamA transporter family.</text>
</comment>
<evidence type="ECO:0000313" key="8">
    <source>
        <dbReference type="EMBL" id="SUM45343.1"/>
    </source>
</evidence>
<keyword evidence="5 6" id="KW-0472">Membrane</keyword>
<keyword evidence="9" id="KW-1185">Reference proteome</keyword>
<evidence type="ECO:0000259" key="7">
    <source>
        <dbReference type="Pfam" id="PF00892"/>
    </source>
</evidence>
<feature type="transmembrane region" description="Helical" evidence="6">
    <location>
        <begin position="34"/>
        <end position="51"/>
    </location>
</feature>
<feature type="transmembrane region" description="Helical" evidence="6">
    <location>
        <begin position="177"/>
        <end position="197"/>
    </location>
</feature>